<feature type="compositionally biased region" description="Basic residues" evidence="1">
    <location>
        <begin position="1"/>
        <end position="10"/>
    </location>
</feature>
<gene>
    <name evidence="2" type="ORF">G3M48_010260</name>
</gene>
<protein>
    <recommendedName>
        <fullName evidence="4">MADS-box domain-containing protein</fullName>
    </recommendedName>
</protein>
<feature type="region of interest" description="Disordered" evidence="1">
    <location>
        <begin position="1"/>
        <end position="22"/>
    </location>
</feature>
<dbReference type="AlphaFoldDB" id="A0AAW0RHE8"/>
<accession>A0AAW0RHE8</accession>
<comment type="caution">
    <text evidence="2">The sequence shown here is derived from an EMBL/GenBank/DDBJ whole genome shotgun (WGS) entry which is preliminary data.</text>
</comment>
<feature type="region of interest" description="Disordered" evidence="1">
    <location>
        <begin position="91"/>
        <end position="118"/>
    </location>
</feature>
<reference evidence="2 3" key="1">
    <citation type="submission" date="2020-02" db="EMBL/GenBank/DDBJ databases">
        <title>Comparative genomics of the hypocrealean fungal genus Beauvera.</title>
        <authorList>
            <person name="Showalter D.N."/>
            <person name="Bushley K.E."/>
            <person name="Rehner S.A."/>
        </authorList>
    </citation>
    <scope>NUCLEOTIDE SEQUENCE [LARGE SCALE GENOMIC DNA]</scope>
    <source>
        <strain evidence="2 3">ARSEF4384</strain>
    </source>
</reference>
<evidence type="ECO:0000313" key="3">
    <source>
        <dbReference type="Proteomes" id="UP001397290"/>
    </source>
</evidence>
<evidence type="ECO:0008006" key="4">
    <source>
        <dbReference type="Google" id="ProtNLM"/>
    </source>
</evidence>
<evidence type="ECO:0000256" key="1">
    <source>
        <dbReference type="SAM" id="MobiDB-lite"/>
    </source>
</evidence>
<dbReference type="Proteomes" id="UP001397290">
    <property type="component" value="Unassembled WGS sequence"/>
</dbReference>
<keyword evidence="3" id="KW-1185">Reference proteome</keyword>
<proteinExistence type="predicted"/>
<evidence type="ECO:0000313" key="2">
    <source>
        <dbReference type="EMBL" id="KAK8141593.1"/>
    </source>
</evidence>
<dbReference type="EMBL" id="JAAHCF010000911">
    <property type="protein sequence ID" value="KAK8141593.1"/>
    <property type="molecule type" value="Genomic_DNA"/>
</dbReference>
<feature type="compositionally biased region" description="Basic and acidic residues" evidence="1">
    <location>
        <begin position="11"/>
        <end position="22"/>
    </location>
</feature>
<name>A0AAW0RHE8_9HYPO</name>
<organism evidence="2 3">
    <name type="scientific">Beauveria asiatica</name>
    <dbReference type="NCBI Taxonomy" id="1069075"/>
    <lineage>
        <taxon>Eukaryota</taxon>
        <taxon>Fungi</taxon>
        <taxon>Dikarya</taxon>
        <taxon>Ascomycota</taxon>
        <taxon>Pezizomycotina</taxon>
        <taxon>Sordariomycetes</taxon>
        <taxon>Hypocreomycetidae</taxon>
        <taxon>Hypocreales</taxon>
        <taxon>Cordycipitaceae</taxon>
        <taxon>Beauveria</taxon>
    </lineage>
</organism>
<sequence length="177" mass="19896">MTVLTRHSRRQKDAVRKRGTSLREKTKQIALKGSIRTLLVYEDPTHGVWHITKHCPAGLAFPDVNALLAQYDKTRRPPPVWPRQKYLPRQNVTSISVENSEDDAATGSESADTEDMGSVDCMDGATDVAATGFEERPESLDGHSDDDLASVDRLITRQLEETGFQAHRRLLRWVWGS</sequence>